<evidence type="ECO:0000313" key="2">
    <source>
        <dbReference type="Proteomes" id="UP000828941"/>
    </source>
</evidence>
<proteinExistence type="predicted"/>
<protein>
    <submittedName>
        <fullName evidence="1">Uncharacterized protein</fullName>
    </submittedName>
</protein>
<dbReference type="EMBL" id="CM039434">
    <property type="protein sequence ID" value="KAI4324239.1"/>
    <property type="molecule type" value="Genomic_DNA"/>
</dbReference>
<keyword evidence="2" id="KW-1185">Reference proteome</keyword>
<organism evidence="1 2">
    <name type="scientific">Bauhinia variegata</name>
    <name type="common">Purple orchid tree</name>
    <name type="synonym">Phanera variegata</name>
    <dbReference type="NCBI Taxonomy" id="167791"/>
    <lineage>
        <taxon>Eukaryota</taxon>
        <taxon>Viridiplantae</taxon>
        <taxon>Streptophyta</taxon>
        <taxon>Embryophyta</taxon>
        <taxon>Tracheophyta</taxon>
        <taxon>Spermatophyta</taxon>
        <taxon>Magnoliopsida</taxon>
        <taxon>eudicotyledons</taxon>
        <taxon>Gunneridae</taxon>
        <taxon>Pentapetalae</taxon>
        <taxon>rosids</taxon>
        <taxon>fabids</taxon>
        <taxon>Fabales</taxon>
        <taxon>Fabaceae</taxon>
        <taxon>Cercidoideae</taxon>
        <taxon>Cercideae</taxon>
        <taxon>Bauhiniinae</taxon>
        <taxon>Bauhinia</taxon>
    </lineage>
</organism>
<gene>
    <name evidence="1" type="ORF">L6164_023793</name>
</gene>
<reference evidence="1 2" key="1">
    <citation type="journal article" date="2022" name="DNA Res.">
        <title>Chromosomal-level genome assembly of the orchid tree Bauhinia variegata (Leguminosae; Cercidoideae) supports the allotetraploid origin hypothesis of Bauhinia.</title>
        <authorList>
            <person name="Zhong Y."/>
            <person name="Chen Y."/>
            <person name="Zheng D."/>
            <person name="Pang J."/>
            <person name="Liu Y."/>
            <person name="Luo S."/>
            <person name="Meng S."/>
            <person name="Qian L."/>
            <person name="Wei D."/>
            <person name="Dai S."/>
            <person name="Zhou R."/>
        </authorList>
    </citation>
    <scope>NUCLEOTIDE SEQUENCE [LARGE SCALE GENOMIC DNA]</scope>
    <source>
        <strain evidence="1">BV-YZ2020</strain>
    </source>
</reference>
<sequence>MTISLYLASGIIVKTFQDSPVRSLNHYGYVLDQNRLQEIKWMPYTEEVTVSFPKITWWVLAENIEL</sequence>
<name>A0ACB9MJW1_BAUVA</name>
<dbReference type="Proteomes" id="UP000828941">
    <property type="component" value="Chromosome 9"/>
</dbReference>
<evidence type="ECO:0000313" key="1">
    <source>
        <dbReference type="EMBL" id="KAI4324239.1"/>
    </source>
</evidence>
<accession>A0ACB9MJW1</accession>
<comment type="caution">
    <text evidence="1">The sequence shown here is derived from an EMBL/GenBank/DDBJ whole genome shotgun (WGS) entry which is preliminary data.</text>
</comment>